<accession>A0A926ELM3</accession>
<feature type="transmembrane region" description="Helical" evidence="2">
    <location>
        <begin position="117"/>
        <end position="134"/>
    </location>
</feature>
<protein>
    <submittedName>
        <fullName evidence="3">Uncharacterized protein</fullName>
    </submittedName>
</protein>
<feature type="transmembrane region" description="Helical" evidence="2">
    <location>
        <begin position="164"/>
        <end position="183"/>
    </location>
</feature>
<feature type="coiled-coil region" evidence="1">
    <location>
        <begin position="23"/>
        <end position="50"/>
    </location>
</feature>
<keyword evidence="4" id="KW-1185">Reference proteome</keyword>
<dbReference type="RefSeq" id="WP_249334204.1">
    <property type="nucleotide sequence ID" value="NZ_JACRSY010000046.1"/>
</dbReference>
<evidence type="ECO:0000313" key="3">
    <source>
        <dbReference type="EMBL" id="MBC8581335.1"/>
    </source>
</evidence>
<dbReference type="NCBIfam" id="NF038403">
    <property type="entry name" value="perm_prefix_1"/>
    <property type="match status" value="1"/>
</dbReference>
<keyword evidence="2" id="KW-0812">Transmembrane</keyword>
<feature type="transmembrane region" description="Helical" evidence="2">
    <location>
        <begin position="88"/>
        <end position="111"/>
    </location>
</feature>
<comment type="caution">
    <text evidence="3">The sequence shown here is derived from an EMBL/GenBank/DDBJ whole genome shotgun (WGS) entry which is preliminary data.</text>
</comment>
<keyword evidence="2" id="KW-0472">Membrane</keyword>
<keyword evidence="1" id="KW-0175">Coiled coil</keyword>
<reference evidence="3" key="1">
    <citation type="submission" date="2020-08" db="EMBL/GenBank/DDBJ databases">
        <title>Genome public.</title>
        <authorList>
            <person name="Liu C."/>
            <person name="Sun Q."/>
        </authorList>
    </citation>
    <scope>NUCLEOTIDE SEQUENCE</scope>
    <source>
        <strain evidence="3">NSJ-12</strain>
    </source>
</reference>
<evidence type="ECO:0000313" key="4">
    <source>
        <dbReference type="Proteomes" id="UP000655830"/>
    </source>
</evidence>
<gene>
    <name evidence="3" type="ORF">H8718_17720</name>
</gene>
<keyword evidence="2" id="KW-1133">Transmembrane helix</keyword>
<organism evidence="3 4">
    <name type="scientific">Zhenhengia yiwuensis</name>
    <dbReference type="NCBI Taxonomy" id="2763666"/>
    <lineage>
        <taxon>Bacteria</taxon>
        <taxon>Bacillati</taxon>
        <taxon>Bacillota</taxon>
        <taxon>Clostridia</taxon>
        <taxon>Lachnospirales</taxon>
        <taxon>Lachnospiraceae</taxon>
        <taxon>Zhenhengia</taxon>
    </lineage>
</organism>
<proteinExistence type="predicted"/>
<dbReference type="EMBL" id="JACRSY010000046">
    <property type="protein sequence ID" value="MBC8581335.1"/>
    <property type="molecule type" value="Genomic_DNA"/>
</dbReference>
<evidence type="ECO:0000256" key="2">
    <source>
        <dbReference type="SAM" id="Phobius"/>
    </source>
</evidence>
<dbReference type="AlphaFoldDB" id="A0A926ELM3"/>
<feature type="transmembrane region" description="Helical" evidence="2">
    <location>
        <begin position="189"/>
        <end position="211"/>
    </location>
</feature>
<name>A0A926ELM3_9FIRM</name>
<evidence type="ECO:0000256" key="1">
    <source>
        <dbReference type="SAM" id="Coils"/>
    </source>
</evidence>
<sequence length="216" mass="24479">MNKRLQDYINNLFSQVPNSTYAQELKEEMLTNLSDRYEDLLREGKSKEEAFIIVTSSIGDIRELLSGLDESAVIITTKDIEKRRRKSALITSFAVMLYILGGTVLICSSFFGAENLGLILLLIMVTVATGMLVYDQCSKPAVLKDESHPERVRMTSEEKRKNELESIVSSILWTSIVAIYLLLGFMGDLWSYSWIIFIIGAALQNIVHLVFKLKEK</sequence>
<dbReference type="InterPro" id="IPR047928">
    <property type="entry name" value="Perm_prefix_1"/>
</dbReference>
<dbReference type="Proteomes" id="UP000655830">
    <property type="component" value="Unassembled WGS sequence"/>
</dbReference>